<reference evidence="2" key="1">
    <citation type="submission" date="2017-01" db="EMBL/GenBank/DDBJ databases">
        <authorList>
            <person name="Wang Y."/>
            <person name="White M."/>
            <person name="Kvist S."/>
            <person name="Moncalvo J.-M."/>
        </authorList>
    </citation>
    <scope>NUCLEOTIDE SEQUENCE [LARGE SCALE GENOMIC DNA]</scope>
    <source>
        <strain evidence="2">ID-206-W2</strain>
    </source>
</reference>
<dbReference type="OrthoDB" id="412006at2759"/>
<keyword evidence="1" id="KW-0695">RNA-directed DNA polymerase</keyword>
<dbReference type="GO" id="GO:0003964">
    <property type="term" value="F:RNA-directed DNA polymerase activity"/>
    <property type="evidence" value="ECO:0007669"/>
    <property type="project" value="UniProtKB-KW"/>
</dbReference>
<dbReference type="PANTHER" id="PTHR19446">
    <property type="entry name" value="REVERSE TRANSCRIPTASES"/>
    <property type="match status" value="1"/>
</dbReference>
<accession>A0A1R1YMT5</accession>
<name>A0A1R1YMT5_9FUNG</name>
<keyword evidence="2" id="KW-1185">Reference proteome</keyword>
<dbReference type="EMBL" id="LSSM01000674">
    <property type="protein sequence ID" value="OMJ28227.1"/>
    <property type="molecule type" value="Genomic_DNA"/>
</dbReference>
<sequence>MPNRSQLTQLKKIEKLEHFGDLSKDTTGNSRCVDKWENLISIDCDYYPECDIDIKWTDSTGTLAETPNNKAPGADGVPSEVWKLVMDEPSPKSNFSKLIFKIINMMRDSGEVPKCQETSIVVPISKKFRLMDPDNYRGISLLPTLSKIMAKIVASKLTRIEKKYKLLVKEQAGFRNLEECAGKATSLYEIIHYSKAYDYIYIFPCFTSYEP</sequence>
<organism evidence="1 2">
    <name type="scientific">Smittium culicis</name>
    <dbReference type="NCBI Taxonomy" id="133412"/>
    <lineage>
        <taxon>Eukaryota</taxon>
        <taxon>Fungi</taxon>
        <taxon>Fungi incertae sedis</taxon>
        <taxon>Zoopagomycota</taxon>
        <taxon>Kickxellomycotina</taxon>
        <taxon>Harpellomycetes</taxon>
        <taxon>Harpellales</taxon>
        <taxon>Legeriomycetaceae</taxon>
        <taxon>Smittium</taxon>
    </lineage>
</organism>
<evidence type="ECO:0000313" key="1">
    <source>
        <dbReference type="EMBL" id="OMJ28227.1"/>
    </source>
</evidence>
<evidence type="ECO:0000313" key="2">
    <source>
        <dbReference type="Proteomes" id="UP000187429"/>
    </source>
</evidence>
<dbReference type="Proteomes" id="UP000187429">
    <property type="component" value="Unassembled WGS sequence"/>
</dbReference>
<dbReference type="AlphaFoldDB" id="A0A1R1YMT5"/>
<keyword evidence="1" id="KW-0548">Nucleotidyltransferase</keyword>
<gene>
    <name evidence="1" type="ORF">AYI69_g2306</name>
</gene>
<comment type="caution">
    <text evidence="1">The sequence shown here is derived from an EMBL/GenBank/DDBJ whole genome shotgun (WGS) entry which is preliminary data.</text>
</comment>
<keyword evidence="1" id="KW-0808">Transferase</keyword>
<proteinExistence type="predicted"/>
<protein>
    <submittedName>
        <fullName evidence="1">RNA-directed DNA polymerase from mobile element jockey</fullName>
    </submittedName>
</protein>